<keyword evidence="8" id="KW-1185">Reference proteome</keyword>
<evidence type="ECO:0000313" key="8">
    <source>
        <dbReference type="Proteomes" id="UP000323597"/>
    </source>
</evidence>
<dbReference type="PANTHER" id="PTHR10783">
    <property type="entry name" value="XENOTROPIC AND POLYTROPIC RETROVIRUS RECEPTOR 1-RELATED"/>
    <property type="match status" value="1"/>
</dbReference>
<dbReference type="PANTHER" id="PTHR10783:SF46">
    <property type="entry name" value="PROTEIN ERD1 HOMOLOG 2"/>
    <property type="match status" value="1"/>
</dbReference>
<proteinExistence type="predicted"/>
<organism evidence="7 8">
    <name type="scientific">Gossypium mustelinum</name>
    <name type="common">Cotton</name>
    <name type="synonym">Gossypium caicoense</name>
    <dbReference type="NCBI Taxonomy" id="34275"/>
    <lineage>
        <taxon>Eukaryota</taxon>
        <taxon>Viridiplantae</taxon>
        <taxon>Streptophyta</taxon>
        <taxon>Embryophyta</taxon>
        <taxon>Tracheophyta</taxon>
        <taxon>Spermatophyta</taxon>
        <taxon>Magnoliopsida</taxon>
        <taxon>eudicotyledons</taxon>
        <taxon>Gunneridae</taxon>
        <taxon>Pentapetalae</taxon>
        <taxon>rosids</taxon>
        <taxon>malvids</taxon>
        <taxon>Malvales</taxon>
        <taxon>Malvaceae</taxon>
        <taxon>Malvoideae</taxon>
        <taxon>Gossypium</taxon>
    </lineage>
</organism>
<dbReference type="GO" id="GO:0016020">
    <property type="term" value="C:membrane"/>
    <property type="evidence" value="ECO:0007669"/>
    <property type="project" value="UniProtKB-SubCell"/>
</dbReference>
<dbReference type="GO" id="GO:0005737">
    <property type="term" value="C:cytoplasm"/>
    <property type="evidence" value="ECO:0007669"/>
    <property type="project" value="TreeGrafter"/>
</dbReference>
<evidence type="ECO:0000256" key="1">
    <source>
        <dbReference type="ARBA" id="ARBA00004141"/>
    </source>
</evidence>
<feature type="domain" description="EXS" evidence="6">
    <location>
        <begin position="226"/>
        <end position="434"/>
    </location>
</feature>
<evidence type="ECO:0000259" key="6">
    <source>
        <dbReference type="PROSITE" id="PS51380"/>
    </source>
</evidence>
<keyword evidence="3 5" id="KW-1133">Transmembrane helix</keyword>
<evidence type="ECO:0000256" key="5">
    <source>
        <dbReference type="SAM" id="Phobius"/>
    </source>
</evidence>
<dbReference type="InterPro" id="IPR004342">
    <property type="entry name" value="EXS_C"/>
</dbReference>
<dbReference type="PROSITE" id="PS51380">
    <property type="entry name" value="EXS"/>
    <property type="match status" value="1"/>
</dbReference>
<feature type="transmembrane region" description="Helical" evidence="5">
    <location>
        <begin position="70"/>
        <end position="87"/>
    </location>
</feature>
<feature type="transmembrane region" description="Helical" evidence="5">
    <location>
        <begin position="187"/>
        <end position="207"/>
    </location>
</feature>
<comment type="subcellular location">
    <subcellularLocation>
        <location evidence="1">Membrane</location>
        <topology evidence="1">Multi-pass membrane protein</topology>
    </subcellularLocation>
</comment>
<protein>
    <recommendedName>
        <fullName evidence="6">EXS domain-containing protein</fullName>
    </recommendedName>
</protein>
<dbReference type="AlphaFoldDB" id="A0A5D2W2B1"/>
<keyword evidence="4 5" id="KW-0472">Membrane</keyword>
<keyword evidence="2 5" id="KW-0812">Transmembrane</keyword>
<evidence type="ECO:0000256" key="4">
    <source>
        <dbReference type="ARBA" id="ARBA00023136"/>
    </source>
</evidence>
<feature type="transmembrane region" description="Helical" evidence="5">
    <location>
        <begin position="219"/>
        <end position="241"/>
    </location>
</feature>
<evidence type="ECO:0000256" key="3">
    <source>
        <dbReference type="ARBA" id="ARBA00022989"/>
    </source>
</evidence>
<feature type="transmembrane region" description="Helical" evidence="5">
    <location>
        <begin position="155"/>
        <end position="175"/>
    </location>
</feature>
<feature type="transmembrane region" description="Helical" evidence="5">
    <location>
        <begin position="107"/>
        <end position="129"/>
    </location>
</feature>
<dbReference type="EMBL" id="CM017649">
    <property type="protein sequence ID" value="TYI95712.1"/>
    <property type="molecule type" value="Genomic_DNA"/>
</dbReference>
<gene>
    <name evidence="7" type="ORF">E1A91_D01G017300v1</name>
</gene>
<accession>A0A5D2W2B1</accession>
<evidence type="ECO:0000313" key="7">
    <source>
        <dbReference type="EMBL" id="TYI95712.1"/>
    </source>
</evidence>
<dbReference type="Pfam" id="PF03124">
    <property type="entry name" value="EXS"/>
    <property type="match status" value="2"/>
</dbReference>
<evidence type="ECO:0000256" key="2">
    <source>
        <dbReference type="ARBA" id="ARBA00022692"/>
    </source>
</evidence>
<name>A0A5D2W2B1_GOSMU</name>
<reference evidence="7 8" key="1">
    <citation type="submission" date="2019-07" db="EMBL/GenBank/DDBJ databases">
        <title>WGS assembly of Gossypium mustelinum.</title>
        <authorList>
            <person name="Chen Z.J."/>
            <person name="Sreedasyam A."/>
            <person name="Ando A."/>
            <person name="Song Q."/>
            <person name="De L."/>
            <person name="Hulse-Kemp A."/>
            <person name="Ding M."/>
            <person name="Ye W."/>
            <person name="Kirkbride R."/>
            <person name="Jenkins J."/>
            <person name="Plott C."/>
            <person name="Lovell J."/>
            <person name="Lin Y.-M."/>
            <person name="Vaughn R."/>
            <person name="Liu B."/>
            <person name="Li W."/>
            <person name="Simpson S."/>
            <person name="Scheffler B."/>
            <person name="Saski C."/>
            <person name="Grover C."/>
            <person name="Hu G."/>
            <person name="Conover J."/>
            <person name="Carlson J."/>
            <person name="Shu S."/>
            <person name="Boston L."/>
            <person name="Williams M."/>
            <person name="Peterson D."/>
            <person name="Mcgee K."/>
            <person name="Jones D."/>
            <person name="Wendel J."/>
            <person name="Stelly D."/>
            <person name="Grimwood J."/>
            <person name="Schmutz J."/>
        </authorList>
    </citation>
    <scope>NUCLEOTIDE SEQUENCE [LARGE SCALE GENOMIC DNA]</scope>
    <source>
        <strain evidence="7">1408120.09</strain>
    </source>
</reference>
<sequence>MFGGQVAAPINSPHLRRSGSRAVVSDLGAELGNGVENSYVHPLEINGSKNASIPLVTAAIVPSPTLLWRFKVLLFLLWGFICGKTGWQSVMRMSADLRDLFLYEAFLYYNPLLLVTTMVWLWGINLWVFSRSNINYAKIFDLDQNHLTHREIWKCATWMTIIVPTSMTAYLYLYSNGEVSLAASQPVLLYFAVVMLLIFPFDIFYFSSRYYLLRALWRIVLPLQAITFSDFFLADILTSMAKVFSDIERSVCRMVHRQVATIAWDIGERSALLNALKYSTAVPVIFLSALKYHVLPESWTNFYRPLWLLSSVLNSLYSFYWDVARDWDFSSFARMFKFNKSHLYSHLLHGRTWVYFWVIGSNLILRCTWTYKLSAHLHNNYLTVFTIAALEIFRRFQWIFFRVENEWNKINSRPNMQLSMNDPSDDEVKLLSSSAGYNV</sequence>
<dbReference type="Proteomes" id="UP000323597">
    <property type="component" value="Chromosome D01"/>
</dbReference>